<comment type="catalytic activity">
    <reaction evidence="13">
        <text>2 H2O2 = O2 + 2 H2O</text>
        <dbReference type="Rhea" id="RHEA:20309"/>
        <dbReference type="ChEBI" id="CHEBI:15377"/>
        <dbReference type="ChEBI" id="CHEBI:15379"/>
        <dbReference type="ChEBI" id="CHEBI:16240"/>
        <dbReference type="EC" id="1.11.1.6"/>
    </reaction>
</comment>
<evidence type="ECO:0000256" key="2">
    <source>
        <dbReference type="ARBA" id="ARBA00002974"/>
    </source>
</evidence>
<dbReference type="Pfam" id="PF00199">
    <property type="entry name" value="Catalase"/>
    <property type="match status" value="1"/>
</dbReference>
<name>A0A1I0XGH5_9CLOT</name>
<gene>
    <name evidence="15" type="ORF">SAMN04488528_1008108</name>
</gene>
<dbReference type="PROSITE" id="PS00437">
    <property type="entry name" value="CATALASE_1"/>
    <property type="match status" value="1"/>
</dbReference>
<dbReference type="PRINTS" id="PR00067">
    <property type="entry name" value="CATALASE"/>
</dbReference>
<dbReference type="GO" id="GO:0042542">
    <property type="term" value="P:response to hydrogen peroxide"/>
    <property type="evidence" value="ECO:0007669"/>
    <property type="project" value="TreeGrafter"/>
</dbReference>
<dbReference type="PROSITE" id="PS00438">
    <property type="entry name" value="CATALASE_2"/>
    <property type="match status" value="1"/>
</dbReference>
<comment type="cofactor">
    <cofactor evidence="1 12">
        <name>heme</name>
        <dbReference type="ChEBI" id="CHEBI:30413"/>
    </cofactor>
</comment>
<evidence type="ECO:0000256" key="5">
    <source>
        <dbReference type="ARBA" id="ARBA00022559"/>
    </source>
</evidence>
<comment type="similarity">
    <text evidence="3 13">Belongs to the catalase family.</text>
</comment>
<keyword evidence="9 12" id="KW-0408">Iron</keyword>
<dbReference type="PANTHER" id="PTHR11465:SF23">
    <property type="entry name" value="CATALASE-2"/>
    <property type="match status" value="1"/>
</dbReference>
<dbReference type="GO" id="GO:0046872">
    <property type="term" value="F:metal ion binding"/>
    <property type="evidence" value="ECO:0007669"/>
    <property type="project" value="UniProtKB-KW"/>
</dbReference>
<dbReference type="RefSeq" id="WP_090040063.1">
    <property type="nucleotide sequence ID" value="NZ_FOKI01000008.1"/>
</dbReference>
<dbReference type="Pfam" id="PF06628">
    <property type="entry name" value="Catalase-rel"/>
    <property type="match status" value="1"/>
</dbReference>
<organism evidence="15 16">
    <name type="scientific">Clostridium frigidicarnis</name>
    <dbReference type="NCBI Taxonomy" id="84698"/>
    <lineage>
        <taxon>Bacteria</taxon>
        <taxon>Bacillati</taxon>
        <taxon>Bacillota</taxon>
        <taxon>Clostridia</taxon>
        <taxon>Eubacteriales</taxon>
        <taxon>Clostridiaceae</taxon>
        <taxon>Clostridium</taxon>
    </lineage>
</organism>
<evidence type="ECO:0000256" key="12">
    <source>
        <dbReference type="PIRSR" id="PIRSR038928-2"/>
    </source>
</evidence>
<dbReference type="InterPro" id="IPR018028">
    <property type="entry name" value="Catalase"/>
</dbReference>
<evidence type="ECO:0000256" key="6">
    <source>
        <dbReference type="ARBA" id="ARBA00022617"/>
    </source>
</evidence>
<protein>
    <recommendedName>
        <fullName evidence="4 13">Catalase</fullName>
        <ecNumber evidence="4 13">1.11.1.6</ecNumber>
    </recommendedName>
</protein>
<dbReference type="InterPro" id="IPR020835">
    <property type="entry name" value="Catalase_sf"/>
</dbReference>
<feature type="active site" evidence="11">
    <location>
        <position position="133"/>
    </location>
</feature>
<evidence type="ECO:0000256" key="1">
    <source>
        <dbReference type="ARBA" id="ARBA00001971"/>
    </source>
</evidence>
<dbReference type="GO" id="GO:0005737">
    <property type="term" value="C:cytoplasm"/>
    <property type="evidence" value="ECO:0007669"/>
    <property type="project" value="TreeGrafter"/>
</dbReference>
<dbReference type="InterPro" id="IPR010582">
    <property type="entry name" value="Catalase_immune_responsive"/>
</dbReference>
<dbReference type="SMART" id="SM01060">
    <property type="entry name" value="Catalase"/>
    <property type="match status" value="1"/>
</dbReference>
<dbReference type="GO" id="GO:0020037">
    <property type="term" value="F:heme binding"/>
    <property type="evidence" value="ECO:0007669"/>
    <property type="project" value="InterPro"/>
</dbReference>
<evidence type="ECO:0000313" key="15">
    <source>
        <dbReference type="EMBL" id="SFB00189.1"/>
    </source>
</evidence>
<evidence type="ECO:0000256" key="11">
    <source>
        <dbReference type="PIRSR" id="PIRSR038928-1"/>
    </source>
</evidence>
<sequence>MKNKNSGNETYLTTDLGEPIANNQSSLTVGERGPVLLQDVQLIEKLSSFDRERIPERVVHAKGAGAHGYFKLYNSMERYTTAKFLNDEKKETPVFVRFSTVIGSKGSADTARDPRGFAVKFYTDEGNYDLVGNHLPVFFIRDAMKFPDLIHAFKPSPDTNIPDPNRFWDFVSNTPEATHMITLLFSDKGTIKSFRTIEGFGVNTYVWVNKKGERVLVKYHWKPMLGVKTITRQEAQILAGIDPDVAIRDLYDTLNKCEIVEYELFVQIMKRDEELCQSFDPLDATKTWPEDKFPLMKVGKLTLTEAPKNFFQEVEQAAFCPANLIPGIEASNDKLLQGRLFSYSDTQHHRIGANFKQLPINRPKVPVVNNHQDGPMRYHSNSGNVNYEPNTLNNGNPRENPSFDVKPDFAEGKIERKKISLTDDFTQAGEKYRAYSDEERDHLIDNLVNDLWCVDKKIQLKVIEYFTKADKEYGIRVKKGLNIR</sequence>
<keyword evidence="5 13" id="KW-0575">Peroxidase</keyword>
<evidence type="ECO:0000313" key="16">
    <source>
        <dbReference type="Proteomes" id="UP000198619"/>
    </source>
</evidence>
<dbReference type="InterPro" id="IPR024711">
    <property type="entry name" value="Catalase_clade1/3"/>
</dbReference>
<dbReference type="CDD" id="cd08154">
    <property type="entry name" value="catalase_clade_1"/>
    <property type="match status" value="1"/>
</dbReference>
<dbReference type="Proteomes" id="UP000198619">
    <property type="component" value="Unassembled WGS sequence"/>
</dbReference>
<dbReference type="InterPro" id="IPR024708">
    <property type="entry name" value="Catalase_AS"/>
</dbReference>
<keyword evidence="16" id="KW-1185">Reference proteome</keyword>
<evidence type="ECO:0000259" key="14">
    <source>
        <dbReference type="SMART" id="SM01060"/>
    </source>
</evidence>
<dbReference type="PANTHER" id="PTHR11465">
    <property type="entry name" value="CATALASE"/>
    <property type="match status" value="1"/>
</dbReference>
<evidence type="ECO:0000256" key="3">
    <source>
        <dbReference type="ARBA" id="ARBA00005329"/>
    </source>
</evidence>
<dbReference type="GO" id="GO:0042744">
    <property type="term" value="P:hydrogen peroxide catabolic process"/>
    <property type="evidence" value="ECO:0007669"/>
    <property type="project" value="UniProtKB-KW"/>
</dbReference>
<feature type="active site" evidence="11">
    <location>
        <position position="60"/>
    </location>
</feature>
<dbReference type="InterPro" id="IPR002226">
    <property type="entry name" value="Catalase_haem_BS"/>
</dbReference>
<reference evidence="15 16" key="1">
    <citation type="submission" date="2016-10" db="EMBL/GenBank/DDBJ databases">
        <authorList>
            <person name="de Groot N.N."/>
        </authorList>
    </citation>
    <scope>NUCLEOTIDE SEQUENCE [LARGE SCALE GENOMIC DNA]</scope>
    <source>
        <strain evidence="15 16">DSM 12271</strain>
    </source>
</reference>
<evidence type="ECO:0000256" key="9">
    <source>
        <dbReference type="ARBA" id="ARBA00023004"/>
    </source>
</evidence>
<evidence type="ECO:0000256" key="4">
    <source>
        <dbReference type="ARBA" id="ARBA00012314"/>
    </source>
</evidence>
<comment type="function">
    <text evidence="2">Decomposes hydrogen peroxide into water and oxygen; serves to protect cells from the toxic effects of hydrogen peroxide.</text>
</comment>
<dbReference type="Gene3D" id="2.40.180.10">
    <property type="entry name" value="Catalase core domain"/>
    <property type="match status" value="1"/>
</dbReference>
<dbReference type="STRING" id="84698.SAMN04488528_1008108"/>
<feature type="binding site" description="axial binding residue" evidence="12">
    <location>
        <position position="343"/>
    </location>
    <ligand>
        <name>heme</name>
        <dbReference type="ChEBI" id="CHEBI:30413"/>
    </ligand>
    <ligandPart>
        <name>Fe</name>
        <dbReference type="ChEBI" id="CHEBI:18248"/>
    </ligandPart>
</feature>
<keyword evidence="7 12" id="KW-0479">Metal-binding</keyword>
<feature type="domain" description="Catalase core" evidence="14">
    <location>
        <begin position="13"/>
        <end position="396"/>
    </location>
</feature>
<keyword evidence="6 12" id="KW-0349">Heme</keyword>
<evidence type="ECO:0000256" key="10">
    <source>
        <dbReference type="ARBA" id="ARBA00023324"/>
    </source>
</evidence>
<evidence type="ECO:0000256" key="7">
    <source>
        <dbReference type="ARBA" id="ARBA00022723"/>
    </source>
</evidence>
<keyword evidence="8 13" id="KW-0560">Oxidoreductase</keyword>
<evidence type="ECO:0000256" key="13">
    <source>
        <dbReference type="RuleBase" id="RU000498"/>
    </source>
</evidence>
<dbReference type="PIRSF" id="PIRSF038928">
    <property type="entry name" value="Catalase_clade1-3"/>
    <property type="match status" value="1"/>
</dbReference>
<dbReference type="OrthoDB" id="9760293at2"/>
<dbReference type="EMBL" id="FOKI01000008">
    <property type="protein sequence ID" value="SFB00189.1"/>
    <property type="molecule type" value="Genomic_DNA"/>
</dbReference>
<dbReference type="SUPFAM" id="SSF56634">
    <property type="entry name" value="Heme-dependent catalase-like"/>
    <property type="match status" value="1"/>
</dbReference>
<dbReference type="InterPro" id="IPR011614">
    <property type="entry name" value="Catalase_core"/>
</dbReference>
<dbReference type="AlphaFoldDB" id="A0A1I0XGH5"/>
<keyword evidence="10 13" id="KW-0376">Hydrogen peroxide</keyword>
<dbReference type="PROSITE" id="PS51402">
    <property type="entry name" value="CATALASE_3"/>
    <property type="match status" value="1"/>
</dbReference>
<dbReference type="EC" id="1.11.1.6" evidence="4 13"/>
<evidence type="ECO:0000256" key="8">
    <source>
        <dbReference type="ARBA" id="ARBA00023002"/>
    </source>
</evidence>
<accession>A0A1I0XGH5</accession>
<proteinExistence type="inferred from homology"/>
<dbReference type="GO" id="GO:0004096">
    <property type="term" value="F:catalase activity"/>
    <property type="evidence" value="ECO:0007669"/>
    <property type="project" value="UniProtKB-EC"/>
</dbReference>